<feature type="transmembrane region" description="Helical" evidence="1">
    <location>
        <begin position="68"/>
        <end position="93"/>
    </location>
</feature>
<sequence length="208" mass="21754">MVLMVELGREQRGVLVAGSVAMSVTLDGDTDGERAGAVDAPLDVGDDVGTPLPASLLRTGVPGTSGTAMGLVVLLVVLVLVGWVGGAAVGVGLRPKKSDLALLCTERRSGMLSSKRNCMSGNWMTRPLPPPEDDDDVEYRLSYRLSGRSPLAGATGDRCSCGCRECDTTAAGLLLLLIRHHLPVHLHDLRVEGGRGGSATTAECRIRL</sequence>
<dbReference type="EnsemblMetazoa" id="AFAF010378-RA">
    <property type="protein sequence ID" value="AFAF010378-PA"/>
    <property type="gene ID" value="AFAF010378"/>
</dbReference>
<keyword evidence="1" id="KW-1133">Transmembrane helix</keyword>
<evidence type="ECO:0000313" key="3">
    <source>
        <dbReference type="Proteomes" id="UP000075886"/>
    </source>
</evidence>
<evidence type="ECO:0000313" key="2">
    <source>
        <dbReference type="EnsemblMetazoa" id="AFAF010378-PA"/>
    </source>
</evidence>
<protein>
    <submittedName>
        <fullName evidence="2">Uncharacterized protein</fullName>
    </submittedName>
</protein>
<dbReference type="Proteomes" id="UP000075886">
    <property type="component" value="Unassembled WGS sequence"/>
</dbReference>
<reference evidence="3" key="1">
    <citation type="submission" date="2014-01" db="EMBL/GenBank/DDBJ databases">
        <title>The Genome Sequence of Anopheles farauti FAR1 (V2).</title>
        <authorList>
            <consortium name="The Broad Institute Genomics Platform"/>
            <person name="Neafsey D.E."/>
            <person name="Besansky N."/>
            <person name="Howell P."/>
            <person name="Walton C."/>
            <person name="Young S.K."/>
            <person name="Zeng Q."/>
            <person name="Gargeya S."/>
            <person name="Fitzgerald M."/>
            <person name="Haas B."/>
            <person name="Abouelleil A."/>
            <person name="Allen A.W."/>
            <person name="Alvarado L."/>
            <person name="Arachchi H.M."/>
            <person name="Berlin A.M."/>
            <person name="Chapman S.B."/>
            <person name="Gainer-Dewar J."/>
            <person name="Goldberg J."/>
            <person name="Griggs A."/>
            <person name="Gujja S."/>
            <person name="Hansen M."/>
            <person name="Howarth C."/>
            <person name="Imamovic A."/>
            <person name="Ireland A."/>
            <person name="Larimer J."/>
            <person name="McCowan C."/>
            <person name="Murphy C."/>
            <person name="Pearson M."/>
            <person name="Poon T.W."/>
            <person name="Priest M."/>
            <person name="Roberts A."/>
            <person name="Saif S."/>
            <person name="Shea T."/>
            <person name="Sisk P."/>
            <person name="Sykes S."/>
            <person name="Wortman J."/>
            <person name="Nusbaum C."/>
            <person name="Birren B."/>
        </authorList>
    </citation>
    <scope>NUCLEOTIDE SEQUENCE [LARGE SCALE GENOMIC DNA]</scope>
    <source>
        <strain evidence="3">FAR1</strain>
    </source>
</reference>
<keyword evidence="1" id="KW-0472">Membrane</keyword>
<evidence type="ECO:0000256" key="1">
    <source>
        <dbReference type="SAM" id="Phobius"/>
    </source>
</evidence>
<accession>A0A182QHP2</accession>
<dbReference type="AlphaFoldDB" id="A0A182QHP2"/>
<keyword evidence="1" id="KW-0812">Transmembrane</keyword>
<organism evidence="2 3">
    <name type="scientific">Anopheles farauti</name>
    <dbReference type="NCBI Taxonomy" id="69004"/>
    <lineage>
        <taxon>Eukaryota</taxon>
        <taxon>Metazoa</taxon>
        <taxon>Ecdysozoa</taxon>
        <taxon>Arthropoda</taxon>
        <taxon>Hexapoda</taxon>
        <taxon>Insecta</taxon>
        <taxon>Pterygota</taxon>
        <taxon>Neoptera</taxon>
        <taxon>Endopterygota</taxon>
        <taxon>Diptera</taxon>
        <taxon>Nematocera</taxon>
        <taxon>Culicoidea</taxon>
        <taxon>Culicidae</taxon>
        <taxon>Anophelinae</taxon>
        <taxon>Anopheles</taxon>
    </lineage>
</organism>
<dbReference type="VEuPathDB" id="VectorBase:AFAF010378"/>
<reference evidence="2" key="2">
    <citation type="submission" date="2020-05" db="UniProtKB">
        <authorList>
            <consortium name="EnsemblMetazoa"/>
        </authorList>
    </citation>
    <scope>IDENTIFICATION</scope>
    <source>
        <strain evidence="2">FAR1</strain>
    </source>
</reference>
<proteinExistence type="predicted"/>
<name>A0A182QHP2_9DIPT</name>
<keyword evidence="3" id="KW-1185">Reference proteome</keyword>
<dbReference type="EMBL" id="AXCN02002011">
    <property type="status" value="NOT_ANNOTATED_CDS"/>
    <property type="molecule type" value="Genomic_DNA"/>
</dbReference>